<reference evidence="1 2" key="1">
    <citation type="submission" date="2020-12" db="EMBL/GenBank/DDBJ databases">
        <title>Complete genome sequence of Mycobacterium heckeshornense JCM 15655T, closely related to a pathogenic non-tuberculous mycobacterial species Mycobacterium xenopi.</title>
        <authorList>
            <person name="Yoshida M."/>
            <person name="Fukano H."/>
            <person name="Asakura T."/>
            <person name="Suzuki M."/>
            <person name="Hoshino Y."/>
        </authorList>
    </citation>
    <scope>NUCLEOTIDE SEQUENCE [LARGE SCALE GENOMIC DNA]</scope>
    <source>
        <strain evidence="1 2">JCM 15655</strain>
    </source>
</reference>
<accession>A0A2G8BGL9</accession>
<protein>
    <submittedName>
        <fullName evidence="1">Antitoxin VapB27</fullName>
    </submittedName>
</protein>
<dbReference type="SUPFAM" id="SSF89447">
    <property type="entry name" value="AbrB/MazE/MraZ-like"/>
    <property type="match status" value="1"/>
</dbReference>
<dbReference type="InterPro" id="IPR007159">
    <property type="entry name" value="SpoVT-AbrB_dom"/>
</dbReference>
<evidence type="ECO:0000313" key="2">
    <source>
        <dbReference type="Proteomes" id="UP000595446"/>
    </source>
</evidence>
<keyword evidence="2" id="KW-1185">Reference proteome</keyword>
<dbReference type="SMART" id="SM00966">
    <property type="entry name" value="SpoVT_AbrB"/>
    <property type="match status" value="1"/>
</dbReference>
<evidence type="ECO:0000313" key="1">
    <source>
        <dbReference type="EMBL" id="BCO35337.1"/>
    </source>
</evidence>
<name>A0A2G8BGL9_9MYCO</name>
<dbReference type="AlphaFoldDB" id="A0A2G8BGL9"/>
<dbReference type="EMBL" id="AP024237">
    <property type="protein sequence ID" value="BCO35337.1"/>
    <property type="molecule type" value="Genomic_DNA"/>
</dbReference>
<proteinExistence type="predicted"/>
<sequence>MRATIDKAGRLVIPKPLRDHLGLRPGEVEVTTDGAALRVEPIAGDSLDEREGRLVIPAGGVDINDDLVRALRDAGQR</sequence>
<dbReference type="PROSITE" id="PS51740">
    <property type="entry name" value="SPOVT_ABRB"/>
    <property type="match status" value="1"/>
</dbReference>
<dbReference type="GO" id="GO:0003677">
    <property type="term" value="F:DNA binding"/>
    <property type="evidence" value="ECO:0007669"/>
    <property type="project" value="UniProtKB-UniRule"/>
</dbReference>
<dbReference type="InterPro" id="IPR037914">
    <property type="entry name" value="SpoVT-AbrB_sf"/>
</dbReference>
<dbReference type="OrthoDB" id="33406at2"/>
<dbReference type="Proteomes" id="UP000595446">
    <property type="component" value="Chromosome"/>
</dbReference>
<organism evidence="1 2">
    <name type="scientific">Mycobacterium heckeshornense</name>
    <dbReference type="NCBI Taxonomy" id="110505"/>
    <lineage>
        <taxon>Bacteria</taxon>
        <taxon>Bacillati</taxon>
        <taxon>Actinomycetota</taxon>
        <taxon>Actinomycetes</taxon>
        <taxon>Mycobacteriales</taxon>
        <taxon>Mycobacteriaceae</taxon>
        <taxon>Mycobacterium</taxon>
    </lineage>
</organism>
<gene>
    <name evidence="1" type="ORF">MHEC_17700</name>
</gene>
<dbReference type="Gene3D" id="2.10.260.10">
    <property type="match status" value="1"/>
</dbReference>
<dbReference type="RefSeq" id="WP_071700273.1">
    <property type="nucleotide sequence ID" value="NZ_AP024237.1"/>
</dbReference>
<dbReference type="Pfam" id="PF04014">
    <property type="entry name" value="MazE_antitoxin"/>
    <property type="match status" value="1"/>
</dbReference>
<dbReference type="NCBIfam" id="TIGR01439">
    <property type="entry name" value="lp_hng_hel_AbrB"/>
    <property type="match status" value="1"/>
</dbReference>